<evidence type="ECO:0000256" key="7">
    <source>
        <dbReference type="ARBA" id="ARBA00023054"/>
    </source>
</evidence>
<dbReference type="RefSeq" id="XP_046601080.1">
    <property type="nucleotide sequence ID" value="XM_046745124.1"/>
</dbReference>
<dbReference type="PROSITE" id="PS50950">
    <property type="entry name" value="ZF_THAP"/>
    <property type="match status" value="1"/>
</dbReference>
<dbReference type="SMART" id="SM00980">
    <property type="entry name" value="THAP"/>
    <property type="match status" value="1"/>
</dbReference>
<comment type="similarity">
    <text evidence="2">Belongs to the THAP1 family.</text>
</comment>
<keyword evidence="14" id="KW-1185">Reference proteome</keyword>
<dbReference type="Proteomes" id="UP000829291">
    <property type="component" value="Chromosome 7"/>
</dbReference>
<keyword evidence="8 12" id="KW-0238">DNA-binding</keyword>
<evidence type="ECO:0000256" key="9">
    <source>
        <dbReference type="ARBA" id="ARBA00023163"/>
    </source>
</evidence>
<dbReference type="GeneID" id="107222904"/>
<keyword evidence="10" id="KW-0539">Nucleus</keyword>
<keyword evidence="11" id="KW-0131">Cell cycle</keyword>
<keyword evidence="4 12" id="KW-0863">Zinc-finger</keyword>
<accession>A0ABM3GLC9</accession>
<dbReference type="InterPro" id="IPR026516">
    <property type="entry name" value="THAP1/10"/>
</dbReference>
<keyword evidence="9" id="KW-0804">Transcription</keyword>
<evidence type="ECO:0000313" key="16">
    <source>
        <dbReference type="RefSeq" id="XP_046601080.1"/>
    </source>
</evidence>
<evidence type="ECO:0000256" key="3">
    <source>
        <dbReference type="ARBA" id="ARBA00022723"/>
    </source>
</evidence>
<evidence type="ECO:0000256" key="4">
    <source>
        <dbReference type="ARBA" id="ARBA00022771"/>
    </source>
</evidence>
<dbReference type="PANTHER" id="PTHR46600">
    <property type="entry name" value="THAP DOMAIN-CONTAINING"/>
    <property type="match status" value="1"/>
</dbReference>
<keyword evidence="3" id="KW-0479">Metal-binding</keyword>
<evidence type="ECO:0000256" key="8">
    <source>
        <dbReference type="ARBA" id="ARBA00023125"/>
    </source>
</evidence>
<comment type="subcellular location">
    <subcellularLocation>
        <location evidence="1">Nucleus</location>
        <location evidence="1">Nucleoplasm</location>
    </subcellularLocation>
</comment>
<evidence type="ECO:0000313" key="14">
    <source>
        <dbReference type="Proteomes" id="UP000829291"/>
    </source>
</evidence>
<gene>
    <name evidence="15 16" type="primary">LOC107222904</name>
</gene>
<evidence type="ECO:0000256" key="1">
    <source>
        <dbReference type="ARBA" id="ARBA00004642"/>
    </source>
</evidence>
<evidence type="ECO:0000256" key="12">
    <source>
        <dbReference type="PROSITE-ProRule" id="PRU00309"/>
    </source>
</evidence>
<dbReference type="Pfam" id="PF05485">
    <property type="entry name" value="THAP"/>
    <property type="match status" value="1"/>
</dbReference>
<dbReference type="InterPro" id="IPR006612">
    <property type="entry name" value="THAP_Znf"/>
</dbReference>
<evidence type="ECO:0000256" key="11">
    <source>
        <dbReference type="ARBA" id="ARBA00023306"/>
    </source>
</evidence>
<evidence type="ECO:0000259" key="13">
    <source>
        <dbReference type="PROSITE" id="PS50950"/>
    </source>
</evidence>
<dbReference type="RefSeq" id="XP_046601079.1">
    <property type="nucleotide sequence ID" value="XM_046745123.1"/>
</dbReference>
<reference evidence="15 16" key="1">
    <citation type="submission" date="2025-05" db="UniProtKB">
        <authorList>
            <consortium name="RefSeq"/>
        </authorList>
    </citation>
    <scope>IDENTIFICATION</scope>
    <source>
        <tissue evidence="15 16">Thorax and Abdomen</tissue>
    </source>
</reference>
<keyword evidence="5" id="KW-0862">Zinc</keyword>
<keyword evidence="7" id="KW-0175">Coiled coil</keyword>
<feature type="domain" description="THAP-type" evidence="13">
    <location>
        <begin position="1"/>
        <end position="95"/>
    </location>
</feature>
<evidence type="ECO:0000256" key="5">
    <source>
        <dbReference type="ARBA" id="ARBA00022833"/>
    </source>
</evidence>
<evidence type="ECO:0000313" key="15">
    <source>
        <dbReference type="RefSeq" id="XP_046601079.1"/>
    </source>
</evidence>
<evidence type="ECO:0000256" key="2">
    <source>
        <dbReference type="ARBA" id="ARBA00006177"/>
    </source>
</evidence>
<sequence>MPTCIVPGCTSGYSSNPEKVHFFTIPRDPTSEKLWKDAVHRPNSSVKAGRAVCEKHFLKDEILWQRQLLGPSGQVVGIGQYKIPRLRKGCVPSQFSWTISENVIDKSIDMFPSQFSSLGSLEQTETLTSNIEENIISSSKADLIQDKSIPSNLASKIPMERGHVSPAIQSISVKSASSVSLEFTELLTAEVSLPSGWIKYNTGCGGKKLVFFYTNKTLEIEKTYHMFPFKNVAVEENMSIQLKIVGILLDASKFDMPRYITSIEQLQDLLLKIHRLTVCSGAIQSSVTSGLEASSNALRKDIGNTWRHNQCALLLFNDKICAHCRSAKNTFKKSCRRHARDEVNPQKKKQLSVLQKKYRSALRAKRLAQEKIKTLKSKVFEIRRQLARCSNQHLKRHVKDGNIPRSREAQKLERTK</sequence>
<evidence type="ECO:0000256" key="10">
    <source>
        <dbReference type="ARBA" id="ARBA00023242"/>
    </source>
</evidence>
<organism evidence="14 16">
    <name type="scientific">Neodiprion lecontei</name>
    <name type="common">Redheaded pine sawfly</name>
    <dbReference type="NCBI Taxonomy" id="441921"/>
    <lineage>
        <taxon>Eukaryota</taxon>
        <taxon>Metazoa</taxon>
        <taxon>Ecdysozoa</taxon>
        <taxon>Arthropoda</taxon>
        <taxon>Hexapoda</taxon>
        <taxon>Insecta</taxon>
        <taxon>Pterygota</taxon>
        <taxon>Neoptera</taxon>
        <taxon>Endopterygota</taxon>
        <taxon>Hymenoptera</taxon>
        <taxon>Tenthredinoidea</taxon>
        <taxon>Diprionidae</taxon>
        <taxon>Diprioninae</taxon>
        <taxon>Neodiprion</taxon>
    </lineage>
</organism>
<protein>
    <submittedName>
        <fullName evidence="15 16">Uncharacterized protein LOC107222904</fullName>
    </submittedName>
</protein>
<keyword evidence="6" id="KW-0805">Transcription regulation</keyword>
<proteinExistence type="inferred from homology"/>
<name>A0ABM3GLC9_NEOLC</name>
<dbReference type="SUPFAM" id="SSF57716">
    <property type="entry name" value="Glucocorticoid receptor-like (DNA-binding domain)"/>
    <property type="match status" value="1"/>
</dbReference>
<dbReference type="PANTHER" id="PTHR46600:SF1">
    <property type="entry name" value="THAP DOMAIN-CONTAINING PROTEIN 1"/>
    <property type="match status" value="1"/>
</dbReference>
<evidence type="ECO:0000256" key="6">
    <source>
        <dbReference type="ARBA" id="ARBA00023015"/>
    </source>
</evidence>